<dbReference type="PANTHER" id="PTHR42920">
    <property type="entry name" value="OS03G0707200 PROTEIN-RELATED"/>
    <property type="match status" value="1"/>
</dbReference>
<dbReference type="Pfam" id="PF00892">
    <property type="entry name" value="EamA"/>
    <property type="match status" value="2"/>
</dbReference>
<organism evidence="8 9">
    <name type="scientific">Pseudomonas neustonica</name>
    <dbReference type="NCBI Taxonomy" id="2487346"/>
    <lineage>
        <taxon>Bacteria</taxon>
        <taxon>Pseudomonadati</taxon>
        <taxon>Pseudomonadota</taxon>
        <taxon>Gammaproteobacteria</taxon>
        <taxon>Pseudomonadales</taxon>
        <taxon>Pseudomonadaceae</taxon>
        <taxon>Pseudomonas</taxon>
    </lineage>
</organism>
<dbReference type="InterPro" id="IPR051258">
    <property type="entry name" value="Diverse_Substrate_Transporter"/>
</dbReference>
<keyword evidence="9" id="KW-1185">Reference proteome</keyword>
<feature type="transmembrane region" description="Helical" evidence="6">
    <location>
        <begin position="139"/>
        <end position="159"/>
    </location>
</feature>
<dbReference type="EMBL" id="RKKU01000007">
    <property type="protein sequence ID" value="ROZ85327.1"/>
    <property type="molecule type" value="Genomic_DNA"/>
</dbReference>
<feature type="transmembrane region" description="Helical" evidence="6">
    <location>
        <begin position="229"/>
        <end position="250"/>
    </location>
</feature>
<gene>
    <name evidence="8" type="ORF">EF096_07755</name>
</gene>
<dbReference type="InterPro" id="IPR037185">
    <property type="entry name" value="EmrE-like"/>
</dbReference>
<dbReference type="SUPFAM" id="SSF103481">
    <property type="entry name" value="Multidrug resistance efflux transporter EmrE"/>
    <property type="match status" value="2"/>
</dbReference>
<comment type="caution">
    <text evidence="8">The sequence shown here is derived from an EMBL/GenBank/DDBJ whole genome shotgun (WGS) entry which is preliminary data.</text>
</comment>
<evidence type="ECO:0000313" key="9">
    <source>
        <dbReference type="Proteomes" id="UP000275199"/>
    </source>
</evidence>
<accession>A0ABX9XIV2</accession>
<keyword evidence="3 6" id="KW-0812">Transmembrane</keyword>
<feature type="transmembrane region" description="Helical" evidence="6">
    <location>
        <begin position="52"/>
        <end position="71"/>
    </location>
</feature>
<feature type="transmembrane region" description="Helical" evidence="6">
    <location>
        <begin position="109"/>
        <end position="130"/>
    </location>
</feature>
<name>A0ABX9XIV2_9PSED</name>
<feature type="transmembrane region" description="Helical" evidence="6">
    <location>
        <begin position="83"/>
        <end position="103"/>
    </location>
</feature>
<sequence length="310" mass="33889">MFDVCCFREIRVKLSARGWAIAGLLLCAMIWAGNALVARATAGLLPPIGLSFWRWTTALLLILPFTLRGLWRQRASLLLHWKQIATLSALSISSYNTLLYLAAQSTTAINITLVNTGLPVAAFIWSVLLLRQWPSRQTLAGTLLSFTGLLVILSTGQLGKLAHLVFNPGDLIMLAAVMTWGLYSVLLRRWMIPVPGVTLLTAMLLCGVPLLLPVYLWEYSQTGPMPLTLVTLGAVSYTALLASLFAYLAWNNGVRILGPATASLFSYLMPVFTALLGVLLLGEHLHWYHLLGGTLTFSGLLLATRRASKV</sequence>
<evidence type="ECO:0000256" key="1">
    <source>
        <dbReference type="ARBA" id="ARBA00004651"/>
    </source>
</evidence>
<evidence type="ECO:0000256" key="5">
    <source>
        <dbReference type="ARBA" id="ARBA00023136"/>
    </source>
</evidence>
<reference evidence="8 9" key="1">
    <citation type="submission" date="2018-11" db="EMBL/GenBank/DDBJ databases">
        <authorList>
            <person name="Jang G.I."/>
            <person name="Hwang C.Y."/>
        </authorList>
    </citation>
    <scope>NUCLEOTIDE SEQUENCE [LARGE SCALE GENOMIC DNA]</scope>
    <source>
        <strain evidence="8 9">SSM26</strain>
    </source>
</reference>
<feature type="domain" description="EamA" evidence="7">
    <location>
        <begin position="19"/>
        <end position="153"/>
    </location>
</feature>
<protein>
    <submittedName>
        <fullName evidence="8">DMT family transporter</fullName>
    </submittedName>
</protein>
<evidence type="ECO:0000259" key="7">
    <source>
        <dbReference type="Pfam" id="PF00892"/>
    </source>
</evidence>
<evidence type="ECO:0000256" key="2">
    <source>
        <dbReference type="ARBA" id="ARBA00022475"/>
    </source>
</evidence>
<dbReference type="InterPro" id="IPR000620">
    <property type="entry name" value="EamA_dom"/>
</dbReference>
<evidence type="ECO:0000256" key="6">
    <source>
        <dbReference type="SAM" id="Phobius"/>
    </source>
</evidence>
<feature type="domain" description="EamA" evidence="7">
    <location>
        <begin position="168"/>
        <end position="304"/>
    </location>
</feature>
<evidence type="ECO:0000256" key="3">
    <source>
        <dbReference type="ARBA" id="ARBA00022692"/>
    </source>
</evidence>
<feature type="transmembrane region" description="Helical" evidence="6">
    <location>
        <begin position="199"/>
        <end position="217"/>
    </location>
</feature>
<comment type="subcellular location">
    <subcellularLocation>
        <location evidence="1">Cell membrane</location>
        <topology evidence="1">Multi-pass membrane protein</topology>
    </subcellularLocation>
</comment>
<evidence type="ECO:0000313" key="8">
    <source>
        <dbReference type="EMBL" id="ROZ85327.1"/>
    </source>
</evidence>
<dbReference type="Proteomes" id="UP000275199">
    <property type="component" value="Unassembled WGS sequence"/>
</dbReference>
<feature type="transmembrane region" description="Helical" evidence="6">
    <location>
        <begin position="287"/>
        <end position="304"/>
    </location>
</feature>
<feature type="transmembrane region" description="Helical" evidence="6">
    <location>
        <begin position="18"/>
        <end position="40"/>
    </location>
</feature>
<evidence type="ECO:0000256" key="4">
    <source>
        <dbReference type="ARBA" id="ARBA00022989"/>
    </source>
</evidence>
<keyword evidence="5 6" id="KW-0472">Membrane</keyword>
<proteinExistence type="predicted"/>
<feature type="transmembrane region" description="Helical" evidence="6">
    <location>
        <begin position="262"/>
        <end position="281"/>
    </location>
</feature>
<feature type="transmembrane region" description="Helical" evidence="6">
    <location>
        <begin position="171"/>
        <end position="187"/>
    </location>
</feature>
<keyword evidence="2" id="KW-1003">Cell membrane</keyword>
<dbReference type="PANTHER" id="PTHR42920:SF11">
    <property type="entry name" value="INNER MEMBRANE PROTEIN YTFF"/>
    <property type="match status" value="1"/>
</dbReference>
<keyword evidence="4 6" id="KW-1133">Transmembrane helix</keyword>